<evidence type="ECO:0000256" key="1">
    <source>
        <dbReference type="ARBA" id="ARBA00005230"/>
    </source>
</evidence>
<name>A0ABZ2F8S3_METCP</name>
<gene>
    <name evidence="8" type="ORF">N4J17_07165</name>
</gene>
<dbReference type="InterPro" id="IPR002712">
    <property type="entry name" value="CcdB"/>
</dbReference>
<evidence type="ECO:0000256" key="7">
    <source>
        <dbReference type="ARBA" id="ARBA00033135"/>
    </source>
</evidence>
<evidence type="ECO:0000256" key="5">
    <source>
        <dbReference type="ARBA" id="ARBA00023163"/>
    </source>
</evidence>
<dbReference type="Proteomes" id="UP001359308">
    <property type="component" value="Chromosome"/>
</dbReference>
<comment type="similarity">
    <text evidence="1">Belongs to the CcdB toxin family.</text>
</comment>
<dbReference type="SUPFAM" id="SSF50118">
    <property type="entry name" value="Cell growth inhibitor/plasmid maintenance toxic component"/>
    <property type="match status" value="1"/>
</dbReference>
<evidence type="ECO:0000313" key="9">
    <source>
        <dbReference type="Proteomes" id="UP001359308"/>
    </source>
</evidence>
<evidence type="ECO:0000256" key="2">
    <source>
        <dbReference type="ARBA" id="ARBA00015075"/>
    </source>
</evidence>
<organism evidence="8 9">
    <name type="scientific">Methylococcus capsulatus</name>
    <dbReference type="NCBI Taxonomy" id="414"/>
    <lineage>
        <taxon>Bacteria</taxon>
        <taxon>Pseudomonadati</taxon>
        <taxon>Pseudomonadota</taxon>
        <taxon>Gammaproteobacteria</taxon>
        <taxon>Methylococcales</taxon>
        <taxon>Methylococcaceae</taxon>
        <taxon>Methylococcus</taxon>
    </lineage>
</organism>
<accession>A0ABZ2F8S3</accession>
<dbReference type="RefSeq" id="WP_277458172.1">
    <property type="nucleotide sequence ID" value="NZ_CP104311.1"/>
</dbReference>
<sequence length="83" mass="9117">MQTEVLSGPDTHVVVPLRRRSRFPASIVPANLIPIVTVEGDQCILETPKPATVPVRILKVTVTSLSACRMEITQAVEFLFQGF</sequence>
<proteinExistence type="inferred from homology"/>
<protein>
    <recommendedName>
        <fullName evidence="2">Toxin CcdB</fullName>
    </recommendedName>
    <alternativeName>
        <fullName evidence="7">Cytotoxic protein CcdB</fullName>
    </alternativeName>
    <alternativeName>
        <fullName evidence="6">Protein LetD</fullName>
    </alternativeName>
</protein>
<keyword evidence="5" id="KW-0804">Transcription</keyword>
<keyword evidence="9" id="KW-1185">Reference proteome</keyword>
<evidence type="ECO:0000256" key="4">
    <source>
        <dbReference type="ARBA" id="ARBA00023015"/>
    </source>
</evidence>
<keyword evidence="3" id="KW-0678">Repressor</keyword>
<dbReference type="InterPro" id="IPR011067">
    <property type="entry name" value="Plasmid_toxin/cell-grow_inhib"/>
</dbReference>
<evidence type="ECO:0000313" key="8">
    <source>
        <dbReference type="EMBL" id="WWF03673.1"/>
    </source>
</evidence>
<dbReference type="EMBL" id="CP104311">
    <property type="protein sequence ID" value="WWF03673.1"/>
    <property type="molecule type" value="Genomic_DNA"/>
</dbReference>
<reference evidence="8 9" key="1">
    <citation type="submission" date="2022-09" db="EMBL/GenBank/DDBJ databases">
        <authorList>
            <person name="Giprobiosintez L."/>
        </authorList>
    </citation>
    <scope>NUCLEOTIDE SEQUENCE [LARGE SCALE GENOMIC DNA]</scope>
    <source>
        <strain evidence="9">VKPM-B-12549 (GBS-15)</strain>
    </source>
</reference>
<evidence type="ECO:0000256" key="6">
    <source>
        <dbReference type="ARBA" id="ARBA00029628"/>
    </source>
</evidence>
<evidence type="ECO:0000256" key="3">
    <source>
        <dbReference type="ARBA" id="ARBA00022491"/>
    </source>
</evidence>
<dbReference type="Gene3D" id="2.30.30.110">
    <property type="match status" value="1"/>
</dbReference>
<dbReference type="Pfam" id="PF01845">
    <property type="entry name" value="CcdB"/>
    <property type="match status" value="1"/>
</dbReference>
<keyword evidence="4" id="KW-0805">Transcription regulation</keyword>